<accession>A0A0R3PYW3</accession>
<dbReference type="WBParaSite" id="ACOC_0001165901-mRNA-1">
    <property type="protein sequence ID" value="ACOC_0001165901-mRNA-1"/>
    <property type="gene ID" value="ACOC_0001165901"/>
</dbReference>
<gene>
    <name evidence="1" type="ORF">ACOC_LOCUS11660</name>
</gene>
<evidence type="ECO:0000313" key="1">
    <source>
        <dbReference type="EMBL" id="VDM63245.1"/>
    </source>
</evidence>
<organism evidence="3">
    <name type="scientific">Angiostrongylus costaricensis</name>
    <name type="common">Nematode worm</name>
    <dbReference type="NCBI Taxonomy" id="334426"/>
    <lineage>
        <taxon>Eukaryota</taxon>
        <taxon>Metazoa</taxon>
        <taxon>Ecdysozoa</taxon>
        <taxon>Nematoda</taxon>
        <taxon>Chromadorea</taxon>
        <taxon>Rhabditida</taxon>
        <taxon>Rhabditina</taxon>
        <taxon>Rhabditomorpha</taxon>
        <taxon>Strongyloidea</taxon>
        <taxon>Metastrongylidae</taxon>
        <taxon>Angiostrongylus</taxon>
    </lineage>
</organism>
<sequence>MCPVAKNSLINLNMNASDISITEDDVFCLSNRTST</sequence>
<keyword evidence="2" id="KW-1185">Reference proteome</keyword>
<evidence type="ECO:0000313" key="2">
    <source>
        <dbReference type="Proteomes" id="UP000267027"/>
    </source>
</evidence>
<name>A0A0R3PYW3_ANGCS</name>
<dbReference type="Proteomes" id="UP000267027">
    <property type="component" value="Unassembled WGS sequence"/>
</dbReference>
<protein>
    <submittedName>
        <fullName evidence="1 3">Uncharacterized protein</fullName>
    </submittedName>
</protein>
<proteinExistence type="predicted"/>
<dbReference type="EMBL" id="UYYA01004751">
    <property type="protein sequence ID" value="VDM63245.1"/>
    <property type="molecule type" value="Genomic_DNA"/>
</dbReference>
<dbReference type="AlphaFoldDB" id="A0A0R3PYW3"/>
<reference evidence="1 2" key="2">
    <citation type="submission" date="2018-11" db="EMBL/GenBank/DDBJ databases">
        <authorList>
            <consortium name="Pathogen Informatics"/>
        </authorList>
    </citation>
    <scope>NUCLEOTIDE SEQUENCE [LARGE SCALE GENOMIC DNA]</scope>
    <source>
        <strain evidence="1 2">Costa Rica</strain>
    </source>
</reference>
<evidence type="ECO:0000313" key="3">
    <source>
        <dbReference type="WBParaSite" id="ACOC_0001165901-mRNA-1"/>
    </source>
</evidence>
<reference evidence="3" key="1">
    <citation type="submission" date="2017-02" db="UniProtKB">
        <authorList>
            <consortium name="WormBaseParasite"/>
        </authorList>
    </citation>
    <scope>IDENTIFICATION</scope>
</reference>